<feature type="region of interest" description="Disordered" evidence="2">
    <location>
        <begin position="103"/>
        <end position="135"/>
    </location>
</feature>
<evidence type="ECO:0000259" key="3">
    <source>
        <dbReference type="Pfam" id="PF11181"/>
    </source>
</evidence>
<dbReference type="EMBL" id="CP041722">
    <property type="protein sequence ID" value="QEX38149.1"/>
    <property type="molecule type" value="Genomic_DNA"/>
</dbReference>
<sequence>MTNFTIVNNDYELYKVLEDKKAEGYLENELMVISKSKLHLDDLHNSQITLIATSGSFSDQMSKLLTGEDGEHAVLSRFHLNDEELEKYKSEILNNKMLVVAERDDSSHKEVDEHNSAYENIDITHYANESKGPKS</sequence>
<dbReference type="EMBL" id="LRQI01000034">
    <property type="protein sequence ID" value="KXA38958.1"/>
    <property type="molecule type" value="Genomic_DNA"/>
</dbReference>
<keyword evidence="9" id="KW-1185">Reference proteome</keyword>
<evidence type="ECO:0000256" key="1">
    <source>
        <dbReference type="ARBA" id="ARBA00008128"/>
    </source>
</evidence>
<reference evidence="6 8" key="2">
    <citation type="journal article" date="2019" name="Sci. Transl. Med.">
        <title>Quorum sensing between bacterial species on the skin protects against epidermal injury in atopic dermatitis.</title>
        <authorList>
            <person name="Williams M.R."/>
        </authorList>
    </citation>
    <scope>NUCLEOTIDE SEQUENCE [LARGE SCALE GENOMIC DNA]</scope>
    <source>
        <strain evidence="6 8">E7</strain>
    </source>
</reference>
<evidence type="ECO:0000313" key="9">
    <source>
        <dbReference type="Proteomes" id="UP000325462"/>
    </source>
</evidence>
<dbReference type="EMBL" id="SCHB01000003">
    <property type="protein sequence ID" value="TBW72345.1"/>
    <property type="molecule type" value="Genomic_DNA"/>
</dbReference>
<dbReference type="AlphaFoldDB" id="A0A133Q7X2"/>
<proteinExistence type="inferred from homology"/>
<comment type="similarity">
    <text evidence="1">Belongs to the UPF0355 family.</text>
</comment>
<dbReference type="eggNOG" id="ENOG50334EH">
    <property type="taxonomic scope" value="Bacteria"/>
</dbReference>
<dbReference type="GeneID" id="58090670"/>
<evidence type="ECO:0000313" key="5">
    <source>
        <dbReference type="EMBL" id="QEX38149.1"/>
    </source>
</evidence>
<evidence type="ECO:0000256" key="2">
    <source>
        <dbReference type="SAM" id="MobiDB-lite"/>
    </source>
</evidence>
<evidence type="ECO:0000313" key="4">
    <source>
        <dbReference type="EMBL" id="KXA38958.1"/>
    </source>
</evidence>
<feature type="compositionally biased region" description="Basic and acidic residues" evidence="2">
    <location>
        <begin position="103"/>
        <end position="116"/>
    </location>
</feature>
<dbReference type="Proteomes" id="UP000325462">
    <property type="component" value="Chromosome"/>
</dbReference>
<dbReference type="RefSeq" id="WP_002461120.1">
    <property type="nucleotide sequence ID" value="NZ_AP021848.1"/>
</dbReference>
<organism evidence="6 8">
    <name type="scientific">Staphylococcus lugdunensis</name>
    <dbReference type="NCBI Taxonomy" id="28035"/>
    <lineage>
        <taxon>Bacteria</taxon>
        <taxon>Bacillati</taxon>
        <taxon>Bacillota</taxon>
        <taxon>Bacilli</taxon>
        <taxon>Bacillales</taxon>
        <taxon>Staphylococcaceae</taxon>
        <taxon>Staphylococcus</taxon>
    </lineage>
</organism>
<gene>
    <name evidence="6" type="ORF">EQ812_05035</name>
    <name evidence="5" type="ORF">FO454_04090</name>
    <name evidence="4" type="ORF">HMPREF3225_00963</name>
</gene>
<evidence type="ECO:0000313" key="8">
    <source>
        <dbReference type="Proteomes" id="UP000293637"/>
    </source>
</evidence>
<dbReference type="InterPro" id="IPR025889">
    <property type="entry name" value="GSP17M-like_dom"/>
</dbReference>
<dbReference type="STRING" id="28035.B6N84_12195"/>
<dbReference type="OMA" id="ITHYANE"/>
<accession>A0A133Q7X2</accession>
<dbReference type="Proteomes" id="UP000293637">
    <property type="component" value="Unassembled WGS sequence"/>
</dbReference>
<evidence type="ECO:0000313" key="7">
    <source>
        <dbReference type="Proteomes" id="UP000070063"/>
    </source>
</evidence>
<name>A0A133Q7X2_STALU</name>
<dbReference type="Proteomes" id="UP000070063">
    <property type="component" value="Unassembled WGS sequence"/>
</dbReference>
<reference evidence="4 7" key="1">
    <citation type="submission" date="2016-01" db="EMBL/GenBank/DDBJ databases">
        <authorList>
            <person name="Mitreva M."/>
            <person name="Pepin K.H."/>
            <person name="Mihindukulasuriya K.A."/>
            <person name="Fulton R."/>
            <person name="Fronick C."/>
            <person name="O'Laughlin M."/>
            <person name="Miner T."/>
            <person name="Herter B."/>
            <person name="Rosa B.A."/>
            <person name="Cordes M."/>
            <person name="Tomlinson C."/>
            <person name="Wollam A."/>
            <person name="Palsikar V.B."/>
            <person name="Mardis E.R."/>
            <person name="Wilson R.K."/>
        </authorList>
    </citation>
    <scope>NUCLEOTIDE SEQUENCE [LARGE SCALE GENOMIC DNA]</scope>
    <source>
        <strain evidence="4 7">MJR7738</strain>
    </source>
</reference>
<dbReference type="Pfam" id="PF11181">
    <property type="entry name" value="YflT"/>
    <property type="match status" value="1"/>
</dbReference>
<feature type="domain" description="General stress protein 17M-like" evidence="3">
    <location>
        <begin position="6"/>
        <end position="94"/>
    </location>
</feature>
<evidence type="ECO:0000313" key="6">
    <source>
        <dbReference type="EMBL" id="TBW72345.1"/>
    </source>
</evidence>
<reference evidence="5 9" key="3">
    <citation type="submission" date="2019-07" db="EMBL/GenBank/DDBJ databases">
        <title>Comparative genome analysis of staphylococcus lugdunensis shows clonal complex-dependent diversity of the putative virulence factor, ess/type vii locus.</title>
        <authorList>
            <person name="Lebeurre J."/>
            <person name="Dahyot S."/>
            <person name="Diene S."/>
            <person name="Paulay A."/>
            <person name="Aubourg M."/>
            <person name="Argemi X."/>
            <person name="Giard J.-C."/>
            <person name="Tournier I."/>
            <person name="Francois P."/>
            <person name="Pestel-Caron M."/>
        </authorList>
    </citation>
    <scope>NUCLEOTIDE SEQUENCE [LARGE SCALE GENOMIC DNA]</scope>
    <source>
        <strain evidence="5 9">SL13</strain>
    </source>
</reference>
<protein>
    <recommendedName>
        <fullName evidence="3">General stress protein 17M-like domain-containing protein</fullName>
    </recommendedName>
</protein>